<name>A0A3A6TDQ3_9GAMM</name>
<evidence type="ECO:0000313" key="1">
    <source>
        <dbReference type="EMBL" id="RJY06474.1"/>
    </source>
</evidence>
<organism evidence="1 2">
    <name type="scientific">Parashewanella spongiae</name>
    <dbReference type="NCBI Taxonomy" id="342950"/>
    <lineage>
        <taxon>Bacteria</taxon>
        <taxon>Pseudomonadati</taxon>
        <taxon>Pseudomonadota</taxon>
        <taxon>Gammaproteobacteria</taxon>
        <taxon>Alteromonadales</taxon>
        <taxon>Shewanellaceae</taxon>
        <taxon>Parashewanella</taxon>
    </lineage>
</organism>
<accession>A0A3A6TDQ3</accession>
<reference evidence="1 2" key="1">
    <citation type="submission" date="2018-09" db="EMBL/GenBank/DDBJ databases">
        <title>Phylogeny of the Shewanellaceae, and recommendation for two new genera, Pseudoshewanella and Parashewanella.</title>
        <authorList>
            <person name="Wang G."/>
        </authorList>
    </citation>
    <scope>NUCLEOTIDE SEQUENCE [LARGE SCALE GENOMIC DNA]</scope>
    <source>
        <strain evidence="1 2">KCTC 22492</strain>
    </source>
</reference>
<keyword evidence="2" id="KW-1185">Reference proteome</keyword>
<dbReference type="Proteomes" id="UP000273022">
    <property type="component" value="Unassembled WGS sequence"/>
</dbReference>
<protein>
    <recommendedName>
        <fullName evidence="3">SLATT domain-containing protein</fullName>
    </recommendedName>
</protein>
<dbReference type="EMBL" id="QYYH01000161">
    <property type="protein sequence ID" value="RJY06474.1"/>
    <property type="molecule type" value="Genomic_DNA"/>
</dbReference>
<proteinExistence type="predicted"/>
<evidence type="ECO:0000313" key="2">
    <source>
        <dbReference type="Proteomes" id="UP000273022"/>
    </source>
</evidence>
<comment type="caution">
    <text evidence="1">The sequence shown here is derived from an EMBL/GenBank/DDBJ whole genome shotgun (WGS) entry which is preliminary data.</text>
</comment>
<gene>
    <name evidence="1" type="ORF">D5R81_17680</name>
</gene>
<evidence type="ECO:0008006" key="3">
    <source>
        <dbReference type="Google" id="ProtNLM"/>
    </source>
</evidence>
<dbReference type="RefSeq" id="WP_121854937.1">
    <property type="nucleotide sequence ID" value="NZ_CP037952.1"/>
</dbReference>
<sequence>MRDNHPVWDVYDQLRTARLNEKYYGAQLQKHEQWNFWSEIIVAITSSSSAIASFAFWNTETGSDIWKFLLVLSAVIATIKPLINLTKKIRLYEELLAGYRLLCHDLKDLKIDITQSQSYTKNHQLKFKKIIEKQRTLAAKSPERTENEKTKLACQEAVIKEYPINSFFIPGT</sequence>
<dbReference type="OrthoDB" id="9131337at2"/>
<dbReference type="AlphaFoldDB" id="A0A3A6TDQ3"/>